<dbReference type="PANTHER" id="PTHR35340">
    <property type="entry name" value="PQQ ENZYME REPEAT PROTEIN-RELATED"/>
    <property type="match status" value="1"/>
</dbReference>
<dbReference type="PANTHER" id="PTHR35340:SF5">
    <property type="entry name" value="ASST-DOMAIN-CONTAINING PROTEIN"/>
    <property type="match status" value="1"/>
</dbReference>
<dbReference type="GO" id="GO:0004062">
    <property type="term" value="F:aryl sulfotransferase activity"/>
    <property type="evidence" value="ECO:0007669"/>
    <property type="project" value="InterPro"/>
</dbReference>
<dbReference type="Gene3D" id="2.60.40.3100">
    <property type="entry name" value="Arylsulphate sulphotransferase monomer, N-terminal domain"/>
    <property type="match status" value="1"/>
</dbReference>
<gene>
    <name evidence="4" type="ORF">DSM100238_0416</name>
</gene>
<comment type="caution">
    <text evidence="4">The sequence shown here is derived from an EMBL/GenBank/DDBJ whole genome shotgun (WGS) entry which is preliminary data.</text>
</comment>
<evidence type="ECO:0000313" key="4">
    <source>
        <dbReference type="EMBL" id="KAB8300689.1"/>
    </source>
</evidence>
<sequence>MPTGNAGMTPDDRPNSTTPPQSASDETATHTQTAAADAPTPTDPHARRIRRRLITGTAAVVVIAVAAALAIVSVNYQRAAAQSAITKHITQVYTKEYQAKAAADLAAKKKAGTYTEDHMLTVENPYGTNTTSLYVYFTTQDAVSVTYTVTAKGYPDFTATAYQAKTYQNTHEFTVLGLIPNATNTIIFTLRTASGKQVTKTITHRMGALLGWEQTRVTLTKQNTTTKLGNGLYAILGNDSEGQDYMFYYDDNGVLRGEIPILYYRSHRLLFKNGIMYFSVSTHDIVGMNRLGRIVKWYSTGSGYILHHDYVMDSNGDFVILATKTGQKTMQDYIIKIDATTGKVSTLLDMGDLFGDYRDAATFASLSSGSGSNVCNADNCSTKKDWIHLNTIQMLPDGDAIVSSREMSTIIRINDLEGTPSIESMIGEPTFWKGTGYEKYLMTKDTSDGDWPSTGGQHTVTYEEDDSLEDGQYYLYMFDNNYGFSPTRPEYDWAAHVKDIETKATSGTKSYYYKYLVDTKANTYKLVRSIDVPYSSVVSSAQEYEDGTVITDSGKQGIWGVYDDDGSLIAQYKMITSKTYIYRVFKYDFEGFYFAKG</sequence>
<dbReference type="InterPro" id="IPR010262">
    <property type="entry name" value="Arylsulfotransferase_bact"/>
</dbReference>
<dbReference type="Pfam" id="PF17425">
    <property type="entry name" value="Arylsulfotran_N"/>
    <property type="match status" value="1"/>
</dbReference>
<dbReference type="InterPro" id="IPR053143">
    <property type="entry name" value="Arylsulfate_ST"/>
</dbReference>
<evidence type="ECO:0000313" key="5">
    <source>
        <dbReference type="Proteomes" id="UP000440041"/>
    </source>
</evidence>
<keyword evidence="5" id="KW-1185">Reference proteome</keyword>
<keyword evidence="2" id="KW-0472">Membrane</keyword>
<name>A0A6A2W2Q8_9BIFI</name>
<protein>
    <submittedName>
        <fullName evidence="4">Aryl-sulfate sulfotransferase</fullName>
    </submittedName>
</protein>
<evidence type="ECO:0000256" key="1">
    <source>
        <dbReference type="SAM" id="MobiDB-lite"/>
    </source>
</evidence>
<dbReference type="Pfam" id="PF05935">
    <property type="entry name" value="Arylsulfotrans"/>
    <property type="match status" value="1"/>
</dbReference>
<feature type="transmembrane region" description="Helical" evidence="2">
    <location>
        <begin position="53"/>
        <end position="76"/>
    </location>
</feature>
<feature type="compositionally biased region" description="Polar residues" evidence="1">
    <location>
        <begin position="15"/>
        <end position="26"/>
    </location>
</feature>
<feature type="region of interest" description="Disordered" evidence="1">
    <location>
        <begin position="1"/>
        <end position="45"/>
    </location>
</feature>
<dbReference type="AlphaFoldDB" id="A0A6A2W2Q8"/>
<accession>A0A6A2W2Q8</accession>
<organism evidence="4 5">
    <name type="scientific">Bifidobacterium apri</name>
    <dbReference type="NCBI Taxonomy" id="1769423"/>
    <lineage>
        <taxon>Bacteria</taxon>
        <taxon>Bacillati</taxon>
        <taxon>Actinomycetota</taxon>
        <taxon>Actinomycetes</taxon>
        <taxon>Bifidobacteriales</taxon>
        <taxon>Bifidobacteriaceae</taxon>
        <taxon>Bifidobacterium</taxon>
    </lineage>
</organism>
<dbReference type="EMBL" id="WBSO01000002">
    <property type="protein sequence ID" value="KAB8300689.1"/>
    <property type="molecule type" value="Genomic_DNA"/>
</dbReference>
<evidence type="ECO:0000256" key="2">
    <source>
        <dbReference type="SAM" id="Phobius"/>
    </source>
</evidence>
<evidence type="ECO:0000259" key="3">
    <source>
        <dbReference type="Pfam" id="PF17425"/>
    </source>
</evidence>
<keyword evidence="4" id="KW-0808">Transferase</keyword>
<dbReference type="Proteomes" id="UP000440041">
    <property type="component" value="Unassembled WGS sequence"/>
</dbReference>
<dbReference type="InterPro" id="IPR038477">
    <property type="entry name" value="ASST_N_sf"/>
</dbReference>
<keyword evidence="2" id="KW-1133">Transmembrane helix</keyword>
<proteinExistence type="predicted"/>
<reference evidence="4 5" key="1">
    <citation type="submission" date="2019-09" db="EMBL/GenBank/DDBJ databases">
        <title>Characterization of the phylogenetic diversity of two novel species belonging to the genus Bifidobacterium: Bifidobacterium cebidarum sp. nov. and Bifidobacterium leontopitheci sp. nov.</title>
        <authorList>
            <person name="Lugli G.A."/>
            <person name="Duranti S."/>
            <person name="Milani C."/>
            <person name="Turroni F."/>
            <person name="Ventura M."/>
        </authorList>
    </citation>
    <scope>NUCLEOTIDE SEQUENCE [LARGE SCALE GENOMIC DNA]</scope>
    <source>
        <strain evidence="4 5">DSM 100238</strain>
    </source>
</reference>
<dbReference type="InterPro" id="IPR035391">
    <property type="entry name" value="Arylsulfotran_N"/>
</dbReference>
<feature type="domain" description="Arylsulfotransferase N-terminal" evidence="3">
    <location>
        <begin position="122"/>
        <end position="206"/>
    </location>
</feature>
<feature type="compositionally biased region" description="Low complexity" evidence="1">
    <location>
        <begin position="29"/>
        <end position="40"/>
    </location>
</feature>
<dbReference type="RefSeq" id="WP_240812289.1">
    <property type="nucleotide sequence ID" value="NZ_JBHLXF010000006.1"/>
</dbReference>
<keyword evidence="2" id="KW-0812">Transmembrane</keyword>